<comment type="caution">
    <text evidence="3">The sequence shown here is derived from an EMBL/GenBank/DDBJ whole genome shotgun (WGS) entry which is preliminary data.</text>
</comment>
<feature type="compositionally biased region" description="Low complexity" evidence="1">
    <location>
        <begin position="470"/>
        <end position="480"/>
    </location>
</feature>
<feature type="compositionally biased region" description="Basic and acidic residues" evidence="1">
    <location>
        <begin position="337"/>
        <end position="352"/>
    </location>
</feature>
<feature type="domain" description="Nitrogen regulatory protein areA GATA-like" evidence="2">
    <location>
        <begin position="39"/>
        <end position="66"/>
    </location>
</feature>
<dbReference type="GO" id="GO:0042149">
    <property type="term" value="P:cellular response to glucose starvation"/>
    <property type="evidence" value="ECO:0007669"/>
    <property type="project" value="TreeGrafter"/>
</dbReference>
<evidence type="ECO:0000256" key="1">
    <source>
        <dbReference type="SAM" id="MobiDB-lite"/>
    </source>
</evidence>
<organism evidence="3 4">
    <name type="scientific">Lichtheimia corymbifera JMRC:FSU:9682</name>
    <dbReference type="NCBI Taxonomy" id="1263082"/>
    <lineage>
        <taxon>Eukaryota</taxon>
        <taxon>Fungi</taxon>
        <taxon>Fungi incertae sedis</taxon>
        <taxon>Mucoromycota</taxon>
        <taxon>Mucoromycotina</taxon>
        <taxon>Mucoromycetes</taxon>
        <taxon>Mucorales</taxon>
        <taxon>Lichtheimiaceae</taxon>
        <taxon>Lichtheimia</taxon>
    </lineage>
</organism>
<dbReference type="AlphaFoldDB" id="A0A068RUZ7"/>
<dbReference type="VEuPathDB" id="FungiDB:LCOR_04849.1"/>
<proteinExistence type="predicted"/>
<protein>
    <submittedName>
        <fullName evidence="3">Regulation of carbohydrate metabolism-relatedprotein</fullName>
    </submittedName>
</protein>
<feature type="compositionally biased region" description="Polar residues" evidence="1">
    <location>
        <begin position="123"/>
        <end position="134"/>
    </location>
</feature>
<dbReference type="STRING" id="1263082.A0A068RUZ7"/>
<reference evidence="3" key="1">
    <citation type="submission" date="2013-08" db="EMBL/GenBank/DDBJ databases">
        <title>Gene expansion shapes genome architecture in the human pathogen Lichtheimia corymbifera: an evolutionary genomics analysis in the ancient terrestrial Mucorales (Mucoromycotina).</title>
        <authorList>
            <person name="Schwartze V.U."/>
            <person name="Winter S."/>
            <person name="Shelest E."/>
            <person name="Marcet-Houben M."/>
            <person name="Horn F."/>
            <person name="Wehner S."/>
            <person name="Hoffmann K."/>
            <person name="Riege K."/>
            <person name="Sammeth M."/>
            <person name="Nowrousian M."/>
            <person name="Valiante V."/>
            <person name="Linde J."/>
            <person name="Jacobsen I.D."/>
            <person name="Marz M."/>
            <person name="Brakhage A.A."/>
            <person name="Gabaldon T."/>
            <person name="Bocker S."/>
            <person name="Voigt K."/>
        </authorList>
    </citation>
    <scope>NUCLEOTIDE SEQUENCE [LARGE SCALE GENOMIC DNA]</scope>
    <source>
        <strain evidence="3">FSU 9682</strain>
    </source>
</reference>
<feature type="compositionally biased region" description="Acidic residues" evidence="1">
    <location>
        <begin position="400"/>
        <end position="424"/>
    </location>
</feature>
<feature type="region of interest" description="Disordered" evidence="1">
    <location>
        <begin position="239"/>
        <end position="508"/>
    </location>
</feature>
<name>A0A068RUZ7_9FUNG</name>
<evidence type="ECO:0000313" key="3">
    <source>
        <dbReference type="EMBL" id="CDH53505.1"/>
    </source>
</evidence>
<feature type="compositionally biased region" description="Low complexity" evidence="1">
    <location>
        <begin position="428"/>
        <end position="439"/>
    </location>
</feature>
<feature type="compositionally biased region" description="Polar residues" evidence="1">
    <location>
        <begin position="374"/>
        <end position="393"/>
    </location>
</feature>
<dbReference type="PANTHER" id="PTHR28051">
    <property type="entry name" value="PROTEIN MTL1-RELATED"/>
    <property type="match status" value="1"/>
</dbReference>
<dbReference type="EMBL" id="CBTN010000017">
    <property type="protein sequence ID" value="CDH53505.1"/>
    <property type="molecule type" value="Genomic_DNA"/>
</dbReference>
<feature type="compositionally biased region" description="Low complexity" evidence="1">
    <location>
        <begin position="493"/>
        <end position="508"/>
    </location>
</feature>
<dbReference type="Pfam" id="PF08550">
    <property type="entry name" value="GATA_AreA"/>
    <property type="match status" value="1"/>
</dbReference>
<feature type="region of interest" description="Disordered" evidence="1">
    <location>
        <begin position="123"/>
        <end position="148"/>
    </location>
</feature>
<dbReference type="InterPro" id="IPR013860">
    <property type="entry name" value="AreA_GATA"/>
</dbReference>
<dbReference type="GO" id="GO:0007039">
    <property type="term" value="P:protein catabolic process in the vacuole"/>
    <property type="evidence" value="ECO:0007669"/>
    <property type="project" value="TreeGrafter"/>
</dbReference>
<accession>A0A068RUZ7</accession>
<feature type="region of interest" description="Disordered" evidence="1">
    <location>
        <begin position="164"/>
        <end position="202"/>
    </location>
</feature>
<gene>
    <name evidence="3" type="ORF">LCOR_04849.1</name>
</gene>
<dbReference type="InterPro" id="IPR052292">
    <property type="entry name" value="Glucose_repression_reg"/>
</dbReference>
<dbReference type="PANTHER" id="PTHR28051:SF1">
    <property type="entry name" value="PROTEIN MTL1-RELATED"/>
    <property type="match status" value="1"/>
</dbReference>
<evidence type="ECO:0000259" key="2">
    <source>
        <dbReference type="Pfam" id="PF08550"/>
    </source>
</evidence>
<dbReference type="OrthoDB" id="5563539at2759"/>
<dbReference type="GO" id="GO:0005773">
    <property type="term" value="C:vacuole"/>
    <property type="evidence" value="ECO:0007669"/>
    <property type="project" value="GOC"/>
</dbReference>
<evidence type="ECO:0000313" key="4">
    <source>
        <dbReference type="Proteomes" id="UP000027586"/>
    </source>
</evidence>
<keyword evidence="4" id="KW-1185">Reference proteome</keyword>
<feature type="compositionally biased region" description="Low complexity" evidence="1">
    <location>
        <begin position="167"/>
        <end position="178"/>
    </location>
</feature>
<sequence>MLTKNHADDNLSRSRHVRDPEMCVDYLSYRFDEMDLAASWRVMTKQKKEVVNGIRLENASWRTWAKHKYNLKTVSPETLNWLKDSDVTWLYGPLHTVIKNIDEEDRYAQPKISKTEDTLGLMTRTTRGQTQSPRPEQPPLKSALKKVTTSDLLRRSAIELPNLVNDTPAAKASAPKTTMIHDDDEEEESASATTTTSSSNMSLTEANKKLKVFSPSIVATHRQPKLRFNQYVEQCVALSTGEPSSSSSSFIQKSGRRARFENMDDEDNDHEEGDDDDEDNHSYLYTEDDDDSNHLSQSSVPRSSIKKIAPTRLKTSSQSEQETDDVSSLSSSSSSFRAEHSHRWTIDHANDDHDNDDGSSSSENEEIEIRSRQHPSGTSPPQAIQWVGQSCVYNHQPPIDYDEEDDYGFDDDDDWDTHDEEEDNNQMSSSPTTATSPPTMNHFLSPPGQQGFGKALPVSEPCTIDATEPSMSRSTSQHSSTVVDMHRNMDQRSTGNTNNASSSSSSSNIFTNFTQWASSYLWSKPSTSSRQQ</sequence>
<dbReference type="Proteomes" id="UP000027586">
    <property type="component" value="Unassembled WGS sequence"/>
</dbReference>
<feature type="compositionally biased region" description="Low complexity" evidence="1">
    <location>
        <begin position="190"/>
        <end position="199"/>
    </location>
</feature>
<feature type="compositionally biased region" description="Acidic residues" evidence="1">
    <location>
        <begin position="263"/>
        <end position="279"/>
    </location>
</feature>